<evidence type="ECO:0000313" key="4">
    <source>
        <dbReference type="Proteomes" id="UP001519332"/>
    </source>
</evidence>
<evidence type="ECO:0000313" key="3">
    <source>
        <dbReference type="EMBL" id="MBP2328665.1"/>
    </source>
</evidence>
<keyword evidence="2 3" id="KW-0560">Oxidoreductase</keyword>
<dbReference type="Proteomes" id="UP001519332">
    <property type="component" value="Unassembled WGS sequence"/>
</dbReference>
<comment type="similarity">
    <text evidence="1 2">Belongs to the cytochrome P450 family.</text>
</comment>
<keyword evidence="2" id="KW-0408">Iron</keyword>
<dbReference type="CDD" id="cd11030">
    <property type="entry name" value="CYP105-like"/>
    <property type="match status" value="1"/>
</dbReference>
<organism evidence="3 4">
    <name type="scientific">Kibdelosporangium banguiense</name>
    <dbReference type="NCBI Taxonomy" id="1365924"/>
    <lineage>
        <taxon>Bacteria</taxon>
        <taxon>Bacillati</taxon>
        <taxon>Actinomycetota</taxon>
        <taxon>Actinomycetes</taxon>
        <taxon>Pseudonocardiales</taxon>
        <taxon>Pseudonocardiaceae</taxon>
        <taxon>Kibdelosporangium</taxon>
    </lineage>
</organism>
<sequence>MTVETDQAPSYPMARRCPFEPPEGHAGLRAEGPLTKVTLFNGRTVWAVTGHAEARAVLADPSMSVDQANPAYPALVPSLPGKLPFRMFVGMDDPEHAVHRRAVLPWFTVRRIQAMRPSIQAVADQLVDRLLAAGPPADLMTGYAMPLSSLVICEMLGVPYEDHHFFEERTLLRRSPDRAAAAQAVRELSDYLAELLAAKEADPGDDLLSSVVAQGRREDKLSWSDLVGISVVLLIAGHEPPANMIGLGTLALLEHPDQLAALRADPSLLPGAVDELLRYLSITDSSIRFATVDRELAGQRIAADDGVLVLLPAANRDSAAFADPDRLDVTRTDIQHVAFGHGIHQCLGQSLARLELEIAFGTLLRRLPDLALAAPADTLPVRGATEVQGVAELPVTW</sequence>
<comment type="caution">
    <text evidence="3">The sequence shown here is derived from an EMBL/GenBank/DDBJ whole genome shotgun (WGS) entry which is preliminary data.</text>
</comment>
<keyword evidence="4" id="KW-1185">Reference proteome</keyword>
<dbReference type="SUPFAM" id="SSF48264">
    <property type="entry name" value="Cytochrome P450"/>
    <property type="match status" value="1"/>
</dbReference>
<accession>A0ABS4TW89</accession>
<dbReference type="InterPro" id="IPR017972">
    <property type="entry name" value="Cyt_P450_CS"/>
</dbReference>
<dbReference type="PROSITE" id="PS00086">
    <property type="entry name" value="CYTOCHROME_P450"/>
    <property type="match status" value="1"/>
</dbReference>
<dbReference type="InterPro" id="IPR001128">
    <property type="entry name" value="Cyt_P450"/>
</dbReference>
<dbReference type="Gene3D" id="1.10.630.10">
    <property type="entry name" value="Cytochrome P450"/>
    <property type="match status" value="1"/>
</dbReference>
<name>A0ABS4TW89_9PSEU</name>
<proteinExistence type="inferred from homology"/>
<keyword evidence="2" id="KW-0479">Metal-binding</keyword>
<gene>
    <name evidence="3" type="ORF">JOF56_009050</name>
</gene>
<dbReference type="PANTHER" id="PTHR46696">
    <property type="entry name" value="P450, PUTATIVE (EUROFUNG)-RELATED"/>
    <property type="match status" value="1"/>
</dbReference>
<protein>
    <submittedName>
        <fullName evidence="3">Pentalenic acid synthase</fullName>
        <ecNumber evidence="3">1.14.15.11</ecNumber>
    </submittedName>
</protein>
<dbReference type="PRINTS" id="PR00359">
    <property type="entry name" value="BP450"/>
</dbReference>
<dbReference type="PANTHER" id="PTHR46696:SF1">
    <property type="entry name" value="CYTOCHROME P450 YJIB-RELATED"/>
    <property type="match status" value="1"/>
</dbReference>
<dbReference type="EMBL" id="JAGINW010000001">
    <property type="protein sequence ID" value="MBP2328665.1"/>
    <property type="molecule type" value="Genomic_DNA"/>
</dbReference>
<keyword evidence="2" id="KW-0349">Heme</keyword>
<keyword evidence="2" id="KW-0503">Monooxygenase</keyword>
<reference evidence="3 4" key="1">
    <citation type="submission" date="2021-03" db="EMBL/GenBank/DDBJ databases">
        <title>Sequencing the genomes of 1000 actinobacteria strains.</title>
        <authorList>
            <person name="Klenk H.-P."/>
        </authorList>
    </citation>
    <scope>NUCLEOTIDE SEQUENCE [LARGE SCALE GENOMIC DNA]</scope>
    <source>
        <strain evidence="3 4">DSM 46670</strain>
    </source>
</reference>
<dbReference type="EC" id="1.14.15.11" evidence="3"/>
<dbReference type="RefSeq" id="WP_209645610.1">
    <property type="nucleotide sequence ID" value="NZ_JAGINW010000001.1"/>
</dbReference>
<dbReference type="Pfam" id="PF00067">
    <property type="entry name" value="p450"/>
    <property type="match status" value="1"/>
</dbReference>
<dbReference type="InterPro" id="IPR002397">
    <property type="entry name" value="Cyt_P450_B"/>
</dbReference>
<dbReference type="InterPro" id="IPR036396">
    <property type="entry name" value="Cyt_P450_sf"/>
</dbReference>
<dbReference type="GO" id="GO:0016491">
    <property type="term" value="F:oxidoreductase activity"/>
    <property type="evidence" value="ECO:0007669"/>
    <property type="project" value="UniProtKB-KW"/>
</dbReference>
<evidence type="ECO:0000256" key="1">
    <source>
        <dbReference type="ARBA" id="ARBA00010617"/>
    </source>
</evidence>
<evidence type="ECO:0000256" key="2">
    <source>
        <dbReference type="RuleBase" id="RU000461"/>
    </source>
</evidence>